<dbReference type="EC" id="1.1.1.17" evidence="2 7"/>
<dbReference type="Proteomes" id="UP000199300">
    <property type="component" value="Unassembled WGS sequence"/>
</dbReference>
<dbReference type="Gene3D" id="1.10.1040.10">
    <property type="entry name" value="N-(1-d-carboxylethyl)-l-norvaline Dehydrogenase, domain 2"/>
    <property type="match status" value="1"/>
</dbReference>
<dbReference type="AlphaFoldDB" id="A0A1H8KCX0"/>
<evidence type="ECO:0000256" key="2">
    <source>
        <dbReference type="ARBA" id="ARBA00012939"/>
    </source>
</evidence>
<dbReference type="InterPro" id="IPR013118">
    <property type="entry name" value="Mannitol_DH_C"/>
</dbReference>
<dbReference type="Pfam" id="PF01232">
    <property type="entry name" value="Mannitol_dh"/>
    <property type="match status" value="1"/>
</dbReference>
<dbReference type="RefSeq" id="WP_091495518.1">
    <property type="nucleotide sequence ID" value="NZ_FODJ01000002.1"/>
</dbReference>
<proteinExistence type="inferred from homology"/>
<dbReference type="EMBL" id="FODJ01000002">
    <property type="protein sequence ID" value="SEN90764.1"/>
    <property type="molecule type" value="Genomic_DNA"/>
</dbReference>
<evidence type="ECO:0000313" key="11">
    <source>
        <dbReference type="Proteomes" id="UP000199300"/>
    </source>
</evidence>
<dbReference type="GO" id="GO:0008926">
    <property type="term" value="F:mannitol-1-phosphate 5-dehydrogenase activity"/>
    <property type="evidence" value="ECO:0007669"/>
    <property type="project" value="UniProtKB-UniRule"/>
</dbReference>
<dbReference type="PRINTS" id="PR00084">
    <property type="entry name" value="MTLDHDRGNASE"/>
</dbReference>
<dbReference type="InterPro" id="IPR013328">
    <property type="entry name" value="6PGD_dom2"/>
</dbReference>
<dbReference type="NCBIfam" id="NF002652">
    <property type="entry name" value="PRK02318.2-5"/>
    <property type="match status" value="1"/>
</dbReference>
<feature type="domain" description="Mannitol dehydrogenase C-terminal" evidence="9">
    <location>
        <begin position="203"/>
        <end position="347"/>
    </location>
</feature>
<dbReference type="NCBIfam" id="NF002646">
    <property type="entry name" value="PRK02318.1-2"/>
    <property type="match status" value="1"/>
</dbReference>
<keyword evidence="11" id="KW-1185">Reference proteome</keyword>
<dbReference type="PANTHER" id="PTHR30524:SF0">
    <property type="entry name" value="ALTRONATE OXIDOREDUCTASE-RELATED"/>
    <property type="match status" value="1"/>
</dbReference>
<organism evidence="10 11">
    <name type="scientific">Amphibacillus marinus</name>
    <dbReference type="NCBI Taxonomy" id="872970"/>
    <lineage>
        <taxon>Bacteria</taxon>
        <taxon>Bacillati</taxon>
        <taxon>Bacillota</taxon>
        <taxon>Bacilli</taxon>
        <taxon>Bacillales</taxon>
        <taxon>Bacillaceae</taxon>
        <taxon>Amphibacillus</taxon>
    </lineage>
</organism>
<evidence type="ECO:0000256" key="6">
    <source>
        <dbReference type="ARBA" id="ARBA00048615"/>
    </source>
</evidence>
<evidence type="ECO:0000256" key="7">
    <source>
        <dbReference type="HAMAP-Rule" id="MF_00196"/>
    </source>
</evidence>
<dbReference type="InterPro" id="IPR008927">
    <property type="entry name" value="6-PGluconate_DH-like_C_sf"/>
</dbReference>
<dbReference type="SUPFAM" id="SSF48179">
    <property type="entry name" value="6-phosphogluconate dehydrogenase C-terminal domain-like"/>
    <property type="match status" value="1"/>
</dbReference>
<dbReference type="PROSITE" id="PS00974">
    <property type="entry name" value="MANNITOL_DHGENASE"/>
    <property type="match status" value="1"/>
</dbReference>
<dbReference type="PANTHER" id="PTHR30524">
    <property type="entry name" value="MANNITOL-1-PHOSPHATE 5-DEHYDROGENASE"/>
    <property type="match status" value="1"/>
</dbReference>
<evidence type="ECO:0000259" key="9">
    <source>
        <dbReference type="Pfam" id="PF08125"/>
    </source>
</evidence>
<dbReference type="InterPro" id="IPR000669">
    <property type="entry name" value="Mannitol_DH"/>
</dbReference>
<gene>
    <name evidence="7" type="primary">mtlD</name>
    <name evidence="10" type="ORF">SAMN04488134_102249</name>
</gene>
<evidence type="ECO:0000259" key="8">
    <source>
        <dbReference type="Pfam" id="PF01232"/>
    </source>
</evidence>
<comment type="catalytic activity">
    <reaction evidence="6 7">
        <text>D-mannitol 1-phosphate + NAD(+) = beta-D-fructose 6-phosphate + NADH + H(+)</text>
        <dbReference type="Rhea" id="RHEA:19661"/>
        <dbReference type="ChEBI" id="CHEBI:15378"/>
        <dbReference type="ChEBI" id="CHEBI:57540"/>
        <dbReference type="ChEBI" id="CHEBI:57634"/>
        <dbReference type="ChEBI" id="CHEBI:57945"/>
        <dbReference type="ChEBI" id="CHEBI:61381"/>
        <dbReference type="EC" id="1.1.1.17"/>
    </reaction>
</comment>
<dbReference type="GO" id="GO:0005829">
    <property type="term" value="C:cytosol"/>
    <property type="evidence" value="ECO:0007669"/>
    <property type="project" value="TreeGrafter"/>
</dbReference>
<dbReference type="Pfam" id="PF08125">
    <property type="entry name" value="Mannitol_dh_C"/>
    <property type="match status" value="1"/>
</dbReference>
<dbReference type="InterPro" id="IPR023028">
    <property type="entry name" value="Mannitol_1_phos_5_DH"/>
</dbReference>
<keyword evidence="4 7" id="KW-0560">Oxidoreductase</keyword>
<evidence type="ECO:0000256" key="4">
    <source>
        <dbReference type="ARBA" id="ARBA00023002"/>
    </source>
</evidence>
<feature type="binding site" evidence="7">
    <location>
        <begin position="3"/>
        <end position="14"/>
    </location>
    <ligand>
        <name>NAD(+)</name>
        <dbReference type="ChEBI" id="CHEBI:57540"/>
    </ligand>
</feature>
<dbReference type="InterPro" id="IPR023027">
    <property type="entry name" value="Mannitol_DH_CS"/>
</dbReference>
<dbReference type="SUPFAM" id="SSF51735">
    <property type="entry name" value="NAD(P)-binding Rossmann-fold domains"/>
    <property type="match status" value="1"/>
</dbReference>
<evidence type="ECO:0000256" key="3">
    <source>
        <dbReference type="ARBA" id="ARBA00016219"/>
    </source>
</evidence>
<dbReference type="Gene3D" id="3.40.50.720">
    <property type="entry name" value="NAD(P)-binding Rossmann-like Domain"/>
    <property type="match status" value="1"/>
</dbReference>
<reference evidence="10 11" key="1">
    <citation type="submission" date="2016-10" db="EMBL/GenBank/DDBJ databases">
        <authorList>
            <person name="de Groot N.N."/>
        </authorList>
    </citation>
    <scope>NUCLEOTIDE SEQUENCE [LARGE SCALE GENOMIC DNA]</scope>
    <source>
        <strain evidence="10 11">CGMCC 1.10434</strain>
    </source>
</reference>
<evidence type="ECO:0000256" key="1">
    <source>
        <dbReference type="ARBA" id="ARBA00006541"/>
    </source>
</evidence>
<dbReference type="NCBIfam" id="NF002647">
    <property type="entry name" value="PRK02318.1-3"/>
    <property type="match status" value="1"/>
</dbReference>
<dbReference type="InterPro" id="IPR036291">
    <property type="entry name" value="NAD(P)-bd_dom_sf"/>
</dbReference>
<dbReference type="GO" id="GO:0019592">
    <property type="term" value="P:mannitol catabolic process"/>
    <property type="evidence" value="ECO:0007669"/>
    <property type="project" value="TreeGrafter"/>
</dbReference>
<dbReference type="NCBIfam" id="NF002649">
    <property type="entry name" value="PRK02318.2-1"/>
    <property type="match status" value="1"/>
</dbReference>
<comment type="similarity">
    <text evidence="1 7">Belongs to the mannitol dehydrogenase family.</text>
</comment>
<evidence type="ECO:0000313" key="10">
    <source>
        <dbReference type="EMBL" id="SEN90764.1"/>
    </source>
</evidence>
<name>A0A1H8KCX0_9BACI</name>
<protein>
    <recommendedName>
        <fullName evidence="3 7">Mannitol-1-phosphate 5-dehydrogenase</fullName>
        <ecNumber evidence="2 7">1.1.1.17</ecNumber>
    </recommendedName>
</protein>
<accession>A0A1H8KCX0</accession>
<dbReference type="HAMAP" id="MF_00196">
    <property type="entry name" value="Mannitol_dehydrog"/>
    <property type="match status" value="1"/>
</dbReference>
<sequence>MKAVHFGAGNIGRGFIGMLLYRAGYHTVFVDVNEKVINEINQKQKYTVTLADEAQQQEVIENISGINSIKDPDAVIEAIVEADVITTAVGAGILPLIADVIAKGLLKRFENNQTPVNVIACENMIGGSDLLKQHVLERIPEIQRPAVEALVGFPNAAVDRIVPNQSHEELLTVSVEPYYEWVVDEQGIKGEKPDVKGITYVSDLAPFIERKLFTVNTGHAVAAYLGYYLGLDTVKEAMDSPPVLDIVKGALSETGRVIVKQFGFDQAEHEAYIEKIIGRFLNPHISDELTRVARGPLRKLGKNDRFIRPATLYLDLFGEAPPYLAKAIAAAVSYDFVEDQEAKELQWSVKENGYQKALALVTELDVEHPVIKAALAQLEVLKELK</sequence>
<feature type="domain" description="Mannitol dehydrogenase N-terminal" evidence="8">
    <location>
        <begin position="1"/>
        <end position="196"/>
    </location>
</feature>
<evidence type="ECO:0000256" key="5">
    <source>
        <dbReference type="ARBA" id="ARBA00023027"/>
    </source>
</evidence>
<dbReference type="InterPro" id="IPR013131">
    <property type="entry name" value="Mannitol_DH_N"/>
</dbReference>
<dbReference type="STRING" id="872970.SAMN04488134_102249"/>
<dbReference type="OrthoDB" id="271711at2"/>
<keyword evidence="5 7" id="KW-0520">NAD</keyword>